<proteinExistence type="predicted"/>
<sequence>MRHLYPSILQDDSVGGRLMAIGLCPSHHRQDAEYVAAPLVSPKGAARESDLENDGENDGESLYCYGEVVVIHRHLLPAGAVAAAVVAPPVSAAPTAVGVAPSLVVAPAAPPVLAAPVVPTAGGAAVRA</sequence>
<dbReference type="RefSeq" id="XP_066697820.1">
    <property type="nucleotide sequence ID" value="XM_066845422.1"/>
</dbReference>
<reference evidence="1 2" key="1">
    <citation type="submission" date="2023-01" db="EMBL/GenBank/DDBJ databases">
        <title>Analysis of 21 Apiospora genomes using comparative genomics revels a genus with tremendous synthesis potential of carbohydrate active enzymes and secondary metabolites.</title>
        <authorList>
            <person name="Sorensen T."/>
        </authorList>
    </citation>
    <scope>NUCLEOTIDE SEQUENCE [LARGE SCALE GENOMIC DNA]</scope>
    <source>
        <strain evidence="1 2">CBS 24483</strain>
    </source>
</reference>
<organism evidence="1 2">
    <name type="scientific">Apiospora aurea</name>
    <dbReference type="NCBI Taxonomy" id="335848"/>
    <lineage>
        <taxon>Eukaryota</taxon>
        <taxon>Fungi</taxon>
        <taxon>Dikarya</taxon>
        <taxon>Ascomycota</taxon>
        <taxon>Pezizomycotina</taxon>
        <taxon>Sordariomycetes</taxon>
        <taxon>Xylariomycetidae</taxon>
        <taxon>Amphisphaeriales</taxon>
        <taxon>Apiosporaceae</taxon>
        <taxon>Apiospora</taxon>
    </lineage>
</organism>
<dbReference type="EMBL" id="JAQQWE010000006">
    <property type="protein sequence ID" value="KAK7948314.1"/>
    <property type="molecule type" value="Genomic_DNA"/>
</dbReference>
<accession>A0ABR1Q7C1</accession>
<keyword evidence="2" id="KW-1185">Reference proteome</keyword>
<evidence type="ECO:0000313" key="1">
    <source>
        <dbReference type="EMBL" id="KAK7948314.1"/>
    </source>
</evidence>
<name>A0ABR1Q7C1_9PEZI</name>
<gene>
    <name evidence="1" type="ORF">PG986_009200</name>
</gene>
<dbReference type="GeneID" id="92078484"/>
<protein>
    <submittedName>
        <fullName evidence="1">Uncharacterized protein</fullName>
    </submittedName>
</protein>
<evidence type="ECO:0000313" key="2">
    <source>
        <dbReference type="Proteomes" id="UP001391051"/>
    </source>
</evidence>
<dbReference type="Proteomes" id="UP001391051">
    <property type="component" value="Unassembled WGS sequence"/>
</dbReference>
<comment type="caution">
    <text evidence="1">The sequence shown here is derived from an EMBL/GenBank/DDBJ whole genome shotgun (WGS) entry which is preliminary data.</text>
</comment>